<gene>
    <name evidence="1" type="ORF">HanXRQr2_Chr16g0758881</name>
</gene>
<comment type="caution">
    <text evidence="1">The sequence shown here is derived from an EMBL/GenBank/DDBJ whole genome shotgun (WGS) entry which is preliminary data.</text>
</comment>
<proteinExistence type="predicted"/>
<evidence type="ECO:0000313" key="2">
    <source>
        <dbReference type="Proteomes" id="UP000215914"/>
    </source>
</evidence>
<dbReference type="AlphaFoldDB" id="A0A9K3GYR5"/>
<name>A0A9K3GYR5_HELAN</name>
<reference evidence="1" key="2">
    <citation type="submission" date="2020-06" db="EMBL/GenBank/DDBJ databases">
        <title>Helianthus annuus Genome sequencing and assembly Release 2.</title>
        <authorList>
            <person name="Gouzy J."/>
            <person name="Langlade N."/>
            <person name="Munos S."/>
        </authorList>
    </citation>
    <scope>NUCLEOTIDE SEQUENCE</scope>
    <source>
        <tissue evidence="1">Leaves</tissue>
    </source>
</reference>
<dbReference type="EMBL" id="MNCJ02000331">
    <property type="protein sequence ID" value="KAF5760902.1"/>
    <property type="molecule type" value="Genomic_DNA"/>
</dbReference>
<protein>
    <submittedName>
        <fullName evidence="1">Uncharacterized protein</fullName>
    </submittedName>
</protein>
<dbReference type="Proteomes" id="UP000215914">
    <property type="component" value="Unassembled WGS sequence"/>
</dbReference>
<accession>A0A9K3GYR5</accession>
<sequence length="86" mass="10046">MSFHEHHFQCCFRYENFQYCRRSLGCCHLDLTTVNPFRSHLCFHAVGYDYEYLGVVVTVSSNVVACNGVLGPFTNRVHLFTFRVTF</sequence>
<evidence type="ECO:0000313" key="1">
    <source>
        <dbReference type="EMBL" id="KAF5760902.1"/>
    </source>
</evidence>
<dbReference type="Gramene" id="mRNA:HanXRQr2_Chr16g0758881">
    <property type="protein sequence ID" value="CDS:HanXRQr2_Chr16g0758881.1"/>
    <property type="gene ID" value="HanXRQr2_Chr16g0758881"/>
</dbReference>
<organism evidence="1 2">
    <name type="scientific">Helianthus annuus</name>
    <name type="common">Common sunflower</name>
    <dbReference type="NCBI Taxonomy" id="4232"/>
    <lineage>
        <taxon>Eukaryota</taxon>
        <taxon>Viridiplantae</taxon>
        <taxon>Streptophyta</taxon>
        <taxon>Embryophyta</taxon>
        <taxon>Tracheophyta</taxon>
        <taxon>Spermatophyta</taxon>
        <taxon>Magnoliopsida</taxon>
        <taxon>eudicotyledons</taxon>
        <taxon>Gunneridae</taxon>
        <taxon>Pentapetalae</taxon>
        <taxon>asterids</taxon>
        <taxon>campanulids</taxon>
        <taxon>Asterales</taxon>
        <taxon>Asteraceae</taxon>
        <taxon>Asteroideae</taxon>
        <taxon>Heliantheae alliance</taxon>
        <taxon>Heliantheae</taxon>
        <taxon>Helianthus</taxon>
    </lineage>
</organism>
<reference evidence="1" key="1">
    <citation type="journal article" date="2017" name="Nature">
        <title>The sunflower genome provides insights into oil metabolism, flowering and Asterid evolution.</title>
        <authorList>
            <person name="Badouin H."/>
            <person name="Gouzy J."/>
            <person name="Grassa C.J."/>
            <person name="Murat F."/>
            <person name="Staton S.E."/>
            <person name="Cottret L."/>
            <person name="Lelandais-Briere C."/>
            <person name="Owens G.L."/>
            <person name="Carrere S."/>
            <person name="Mayjonade B."/>
            <person name="Legrand L."/>
            <person name="Gill N."/>
            <person name="Kane N.C."/>
            <person name="Bowers J.E."/>
            <person name="Hubner S."/>
            <person name="Bellec A."/>
            <person name="Berard A."/>
            <person name="Berges H."/>
            <person name="Blanchet N."/>
            <person name="Boniface M.C."/>
            <person name="Brunel D."/>
            <person name="Catrice O."/>
            <person name="Chaidir N."/>
            <person name="Claudel C."/>
            <person name="Donnadieu C."/>
            <person name="Faraut T."/>
            <person name="Fievet G."/>
            <person name="Helmstetter N."/>
            <person name="King M."/>
            <person name="Knapp S.J."/>
            <person name="Lai Z."/>
            <person name="Le Paslier M.C."/>
            <person name="Lippi Y."/>
            <person name="Lorenzon L."/>
            <person name="Mandel J.R."/>
            <person name="Marage G."/>
            <person name="Marchand G."/>
            <person name="Marquand E."/>
            <person name="Bret-Mestries E."/>
            <person name="Morien E."/>
            <person name="Nambeesan S."/>
            <person name="Nguyen T."/>
            <person name="Pegot-Espagnet P."/>
            <person name="Pouilly N."/>
            <person name="Raftis F."/>
            <person name="Sallet E."/>
            <person name="Schiex T."/>
            <person name="Thomas J."/>
            <person name="Vandecasteele C."/>
            <person name="Vares D."/>
            <person name="Vear F."/>
            <person name="Vautrin S."/>
            <person name="Crespi M."/>
            <person name="Mangin B."/>
            <person name="Burke J.M."/>
            <person name="Salse J."/>
            <person name="Munos S."/>
            <person name="Vincourt P."/>
            <person name="Rieseberg L.H."/>
            <person name="Langlade N.B."/>
        </authorList>
    </citation>
    <scope>NUCLEOTIDE SEQUENCE</scope>
    <source>
        <tissue evidence="1">Leaves</tissue>
    </source>
</reference>
<keyword evidence="2" id="KW-1185">Reference proteome</keyword>